<dbReference type="RefSeq" id="WP_138318513.1">
    <property type="nucleotide sequence ID" value="NZ_VCBC01000003.1"/>
</dbReference>
<dbReference type="Pfam" id="PF01124">
    <property type="entry name" value="MAPEG"/>
    <property type="match status" value="1"/>
</dbReference>
<dbReference type="SUPFAM" id="SSF161084">
    <property type="entry name" value="MAPEG domain-like"/>
    <property type="match status" value="1"/>
</dbReference>
<dbReference type="Proteomes" id="UP000307790">
    <property type="component" value="Unassembled WGS sequence"/>
</dbReference>
<feature type="transmembrane region" description="Helical" evidence="5">
    <location>
        <begin position="82"/>
        <end position="102"/>
    </location>
</feature>
<evidence type="ECO:0000256" key="5">
    <source>
        <dbReference type="SAM" id="Phobius"/>
    </source>
</evidence>
<evidence type="ECO:0000313" key="6">
    <source>
        <dbReference type="EMBL" id="TLU67230.1"/>
    </source>
</evidence>
<dbReference type="PANTHER" id="PTHR35371:SF1">
    <property type="entry name" value="BLR7753 PROTEIN"/>
    <property type="match status" value="1"/>
</dbReference>
<keyword evidence="4 5" id="KW-0472">Membrane</keyword>
<name>A0A5R9INY9_9GAMM</name>
<protein>
    <submittedName>
        <fullName evidence="6">MAPEG family protein</fullName>
    </submittedName>
</protein>
<evidence type="ECO:0000256" key="2">
    <source>
        <dbReference type="ARBA" id="ARBA00022692"/>
    </source>
</evidence>
<evidence type="ECO:0000256" key="1">
    <source>
        <dbReference type="ARBA" id="ARBA00004370"/>
    </source>
</evidence>
<evidence type="ECO:0000256" key="4">
    <source>
        <dbReference type="ARBA" id="ARBA00023136"/>
    </source>
</evidence>
<evidence type="ECO:0000313" key="7">
    <source>
        <dbReference type="Proteomes" id="UP000307790"/>
    </source>
</evidence>
<dbReference type="InterPro" id="IPR023352">
    <property type="entry name" value="MAPEG-like_dom_sf"/>
</dbReference>
<dbReference type="GO" id="GO:0016020">
    <property type="term" value="C:membrane"/>
    <property type="evidence" value="ECO:0007669"/>
    <property type="project" value="UniProtKB-SubCell"/>
</dbReference>
<organism evidence="6 7">
    <name type="scientific">Thalassotalea litorea</name>
    <dbReference type="NCBI Taxonomy" id="2020715"/>
    <lineage>
        <taxon>Bacteria</taxon>
        <taxon>Pseudomonadati</taxon>
        <taxon>Pseudomonadota</taxon>
        <taxon>Gammaproteobacteria</taxon>
        <taxon>Alteromonadales</taxon>
        <taxon>Colwelliaceae</taxon>
        <taxon>Thalassotalea</taxon>
    </lineage>
</organism>
<comment type="subcellular location">
    <subcellularLocation>
        <location evidence="1">Membrane</location>
    </subcellularLocation>
</comment>
<dbReference type="PANTHER" id="PTHR35371">
    <property type="entry name" value="INNER MEMBRANE PROTEIN"/>
    <property type="match status" value="1"/>
</dbReference>
<dbReference type="Gene3D" id="1.20.120.550">
    <property type="entry name" value="Membrane associated eicosanoid/glutathione metabolism-like domain"/>
    <property type="match status" value="1"/>
</dbReference>
<sequence>MTIELWCLFIAGLLHALSKAPLVKAQAQCAGGYDNKNPREQQAALSGWGKRALAGHQNQIESFPLFAAGVLVASVSDVTSSLVSILAIAYVIARVLFLVLYIKNIATIRSIAWAIGYLSSLALLCSPAWG</sequence>
<keyword evidence="7" id="KW-1185">Reference proteome</keyword>
<gene>
    <name evidence="6" type="ORF">FE810_02810</name>
</gene>
<keyword evidence="3 5" id="KW-1133">Transmembrane helix</keyword>
<comment type="caution">
    <text evidence="6">The sequence shown here is derived from an EMBL/GenBank/DDBJ whole genome shotgun (WGS) entry which is preliminary data.</text>
</comment>
<dbReference type="EMBL" id="VCBC01000003">
    <property type="protein sequence ID" value="TLU67230.1"/>
    <property type="molecule type" value="Genomic_DNA"/>
</dbReference>
<dbReference type="OrthoDB" id="513661at2"/>
<proteinExistence type="predicted"/>
<dbReference type="InterPro" id="IPR001129">
    <property type="entry name" value="Membr-assoc_MAPEG"/>
</dbReference>
<accession>A0A5R9INY9</accession>
<keyword evidence="2 5" id="KW-0812">Transmembrane</keyword>
<reference evidence="6 7" key="1">
    <citation type="submission" date="2019-05" db="EMBL/GenBank/DDBJ databases">
        <title>Genome sequences of Thalassotalea litorea 1K03283.</title>
        <authorList>
            <person name="Zhang D."/>
        </authorList>
    </citation>
    <scope>NUCLEOTIDE SEQUENCE [LARGE SCALE GENOMIC DNA]</scope>
    <source>
        <strain evidence="6 7">MCCC 1K03283</strain>
    </source>
</reference>
<evidence type="ECO:0000256" key="3">
    <source>
        <dbReference type="ARBA" id="ARBA00022989"/>
    </source>
</evidence>
<dbReference type="AlphaFoldDB" id="A0A5R9INY9"/>